<gene>
    <name evidence="1" type="ORF">DMP05_08335</name>
</gene>
<dbReference type="RefSeq" id="WP_123220008.1">
    <property type="nucleotide sequence ID" value="NZ_JACHYQ010000003.1"/>
</dbReference>
<dbReference type="OrthoDB" id="3194815at2"/>
<evidence type="ECO:0000313" key="2">
    <source>
        <dbReference type="Proteomes" id="UP000271472"/>
    </source>
</evidence>
<reference evidence="2" key="1">
    <citation type="submission" date="2018-05" db="EMBL/GenBank/DDBJ databases">
        <title>Genome Sequencing of selected type strains of the family Eggerthellaceae.</title>
        <authorList>
            <person name="Danylec N."/>
            <person name="Stoll D.A."/>
            <person name="Doetsch A."/>
            <person name="Huch M."/>
        </authorList>
    </citation>
    <scope>NUCLEOTIDE SEQUENCE [LARGE SCALE GENOMIC DNA]</scope>
    <source>
        <strain evidence="2">DSM 22006</strain>
    </source>
</reference>
<organism evidence="1 2">
    <name type="scientific">Slackia isoflavoniconvertens</name>
    <dbReference type="NCBI Taxonomy" id="572010"/>
    <lineage>
        <taxon>Bacteria</taxon>
        <taxon>Bacillati</taxon>
        <taxon>Actinomycetota</taxon>
        <taxon>Coriobacteriia</taxon>
        <taxon>Eggerthellales</taxon>
        <taxon>Eggerthellaceae</taxon>
        <taxon>Slackia</taxon>
    </lineage>
</organism>
<accession>A0A3N0I9E7</accession>
<dbReference type="AlphaFoldDB" id="A0A3N0I9E7"/>
<dbReference type="GeneID" id="98663154"/>
<comment type="caution">
    <text evidence="1">The sequence shown here is derived from an EMBL/GenBank/DDBJ whole genome shotgun (WGS) entry which is preliminary data.</text>
</comment>
<name>A0A3N0I9E7_9ACTN</name>
<keyword evidence="2" id="KW-1185">Reference proteome</keyword>
<proteinExistence type="predicted"/>
<protein>
    <submittedName>
        <fullName evidence="1">Uncharacterized protein</fullName>
    </submittedName>
</protein>
<dbReference type="Proteomes" id="UP000271472">
    <property type="component" value="Unassembled WGS sequence"/>
</dbReference>
<dbReference type="EMBL" id="QIBZ01000016">
    <property type="protein sequence ID" value="RNM33538.1"/>
    <property type="molecule type" value="Genomic_DNA"/>
</dbReference>
<evidence type="ECO:0000313" key="1">
    <source>
        <dbReference type="EMBL" id="RNM33538.1"/>
    </source>
</evidence>
<sequence length="76" mass="8556">MAKTDNITKYTCDRCGESAYLQQGAAAAGDWREVERFDQYGSKASRLLCKSCTDEYKRLAAQQDAAFQEFMAKKGE</sequence>